<dbReference type="Proteomes" id="UP000184356">
    <property type="component" value="Unassembled WGS sequence"/>
</dbReference>
<keyword evidence="1" id="KW-1133">Transmembrane helix</keyword>
<feature type="transmembrane region" description="Helical" evidence="1">
    <location>
        <begin position="12"/>
        <end position="36"/>
    </location>
</feature>
<dbReference type="RefSeq" id="XP_040708466.1">
    <property type="nucleotide sequence ID" value="XM_040845890.1"/>
</dbReference>
<dbReference type="AlphaFoldDB" id="A0A1L9TYZ4"/>
<reference evidence="3" key="1">
    <citation type="journal article" date="2017" name="Genome Biol.">
        <title>Comparative genomics reveals high biological diversity and specific adaptations in the industrially and medically important fungal genus Aspergillus.</title>
        <authorList>
            <person name="de Vries R.P."/>
            <person name="Riley R."/>
            <person name="Wiebenga A."/>
            <person name="Aguilar-Osorio G."/>
            <person name="Amillis S."/>
            <person name="Uchima C.A."/>
            <person name="Anderluh G."/>
            <person name="Asadollahi M."/>
            <person name="Askin M."/>
            <person name="Barry K."/>
            <person name="Battaglia E."/>
            <person name="Bayram O."/>
            <person name="Benocci T."/>
            <person name="Braus-Stromeyer S.A."/>
            <person name="Caldana C."/>
            <person name="Canovas D."/>
            <person name="Cerqueira G.C."/>
            <person name="Chen F."/>
            <person name="Chen W."/>
            <person name="Choi C."/>
            <person name="Clum A."/>
            <person name="Dos Santos R.A."/>
            <person name="Damasio A.R."/>
            <person name="Diallinas G."/>
            <person name="Emri T."/>
            <person name="Fekete E."/>
            <person name="Flipphi M."/>
            <person name="Freyberg S."/>
            <person name="Gallo A."/>
            <person name="Gournas C."/>
            <person name="Habgood R."/>
            <person name="Hainaut M."/>
            <person name="Harispe M.L."/>
            <person name="Henrissat B."/>
            <person name="Hilden K.S."/>
            <person name="Hope R."/>
            <person name="Hossain A."/>
            <person name="Karabika E."/>
            <person name="Karaffa L."/>
            <person name="Karanyi Z."/>
            <person name="Krasevec N."/>
            <person name="Kuo A."/>
            <person name="Kusch H."/>
            <person name="LaButti K."/>
            <person name="Lagendijk E.L."/>
            <person name="Lapidus A."/>
            <person name="Levasseur A."/>
            <person name="Lindquist E."/>
            <person name="Lipzen A."/>
            <person name="Logrieco A.F."/>
            <person name="MacCabe A."/>
            <person name="Maekelae M.R."/>
            <person name="Malavazi I."/>
            <person name="Melin P."/>
            <person name="Meyer V."/>
            <person name="Mielnichuk N."/>
            <person name="Miskei M."/>
            <person name="Molnar A.P."/>
            <person name="Mule G."/>
            <person name="Ngan C.Y."/>
            <person name="Orejas M."/>
            <person name="Orosz E."/>
            <person name="Ouedraogo J.P."/>
            <person name="Overkamp K.M."/>
            <person name="Park H.-S."/>
            <person name="Perrone G."/>
            <person name="Piumi F."/>
            <person name="Punt P.J."/>
            <person name="Ram A.F."/>
            <person name="Ramon A."/>
            <person name="Rauscher S."/>
            <person name="Record E."/>
            <person name="Riano-Pachon D.M."/>
            <person name="Robert V."/>
            <person name="Roehrig J."/>
            <person name="Ruller R."/>
            <person name="Salamov A."/>
            <person name="Salih N.S."/>
            <person name="Samson R.A."/>
            <person name="Sandor E."/>
            <person name="Sanguinetti M."/>
            <person name="Schuetze T."/>
            <person name="Sepcic K."/>
            <person name="Shelest E."/>
            <person name="Sherlock G."/>
            <person name="Sophianopoulou V."/>
            <person name="Squina F.M."/>
            <person name="Sun H."/>
            <person name="Susca A."/>
            <person name="Todd R.B."/>
            <person name="Tsang A."/>
            <person name="Unkles S.E."/>
            <person name="van de Wiele N."/>
            <person name="van Rossen-Uffink D."/>
            <person name="Oliveira J.V."/>
            <person name="Vesth T.C."/>
            <person name="Visser J."/>
            <person name="Yu J.-H."/>
            <person name="Zhou M."/>
            <person name="Andersen M.R."/>
            <person name="Archer D.B."/>
            <person name="Baker S.E."/>
            <person name="Benoit I."/>
            <person name="Brakhage A.A."/>
            <person name="Braus G.H."/>
            <person name="Fischer R."/>
            <person name="Frisvad J.C."/>
            <person name="Goldman G.H."/>
            <person name="Houbraken J."/>
            <person name="Oakley B."/>
            <person name="Pocsi I."/>
            <person name="Scazzocchio C."/>
            <person name="Seiboth B."/>
            <person name="vanKuyk P.A."/>
            <person name="Wortman J."/>
            <person name="Dyer P.S."/>
            <person name="Grigoriev I.V."/>
        </authorList>
    </citation>
    <scope>NUCLEOTIDE SEQUENCE [LARGE SCALE GENOMIC DNA]</scope>
    <source>
        <strain evidence="3">CBS 593.65</strain>
    </source>
</reference>
<evidence type="ECO:0000313" key="3">
    <source>
        <dbReference type="Proteomes" id="UP000184356"/>
    </source>
</evidence>
<keyword evidence="1" id="KW-0812">Transmembrane</keyword>
<name>A0A1L9TYZ4_9EURO</name>
<sequence length="96" mass="10627">MAEELSTSSTMQFAAVAEAEFFITALFGTLLSTLAWRISSVYKEELISRAEGRYASTTDVSGHETLSTPWTSGMPSTNAFTFNTIVCISTWTIWNR</sequence>
<keyword evidence="1" id="KW-0472">Membrane</keyword>
<protein>
    <submittedName>
        <fullName evidence="2">Uncharacterized protein</fullName>
    </submittedName>
</protein>
<proteinExistence type="predicted"/>
<evidence type="ECO:0000256" key="1">
    <source>
        <dbReference type="SAM" id="Phobius"/>
    </source>
</evidence>
<organism evidence="2 3">
    <name type="scientific">Aspergillus sydowii CBS 593.65</name>
    <dbReference type="NCBI Taxonomy" id="1036612"/>
    <lineage>
        <taxon>Eukaryota</taxon>
        <taxon>Fungi</taxon>
        <taxon>Dikarya</taxon>
        <taxon>Ascomycota</taxon>
        <taxon>Pezizomycotina</taxon>
        <taxon>Eurotiomycetes</taxon>
        <taxon>Eurotiomycetidae</taxon>
        <taxon>Eurotiales</taxon>
        <taxon>Aspergillaceae</taxon>
        <taxon>Aspergillus</taxon>
        <taxon>Aspergillus subgen. Nidulantes</taxon>
    </lineage>
</organism>
<dbReference type="EMBL" id="KV878582">
    <property type="protein sequence ID" value="OJJ64660.1"/>
    <property type="molecule type" value="Genomic_DNA"/>
</dbReference>
<dbReference type="VEuPathDB" id="FungiDB:ASPSYDRAFT_39405"/>
<dbReference type="GeneID" id="63761963"/>
<keyword evidence="3" id="KW-1185">Reference proteome</keyword>
<accession>A0A1L9TYZ4</accession>
<evidence type="ECO:0000313" key="2">
    <source>
        <dbReference type="EMBL" id="OJJ64660.1"/>
    </source>
</evidence>
<gene>
    <name evidence="2" type="ORF">ASPSYDRAFT_39405</name>
</gene>